<dbReference type="RefSeq" id="WP_011496028.1">
    <property type="nucleotide sequence ID" value="NC_007954.1"/>
</dbReference>
<evidence type="ECO:0000313" key="6">
    <source>
        <dbReference type="EMBL" id="ABE54870.1"/>
    </source>
</evidence>
<dbReference type="eggNOG" id="COG0845">
    <property type="taxonomic scope" value="Bacteria"/>
</dbReference>
<dbReference type="KEGG" id="sdn:Sden_1586"/>
<evidence type="ECO:0000256" key="3">
    <source>
        <dbReference type="SAM" id="Phobius"/>
    </source>
</evidence>
<keyword evidence="7" id="KW-1185">Reference proteome</keyword>
<accession>Q12NV6</accession>
<name>Q12NV6_SHEDO</name>
<gene>
    <name evidence="6" type="ordered locus">Sden_1586</name>
</gene>
<keyword evidence="3" id="KW-1133">Transmembrane helix</keyword>
<feature type="domain" description="Multidrug resistance protein MdtA-like beta-barrel" evidence="5">
    <location>
        <begin position="218"/>
        <end position="282"/>
    </location>
</feature>
<evidence type="ECO:0000256" key="1">
    <source>
        <dbReference type="ARBA" id="ARBA00004236"/>
    </source>
</evidence>
<comment type="similarity">
    <text evidence="2">Belongs to the membrane fusion protein (MFP) (TC 8.A.1) family.</text>
</comment>
<dbReference type="HOGENOM" id="CLU_018816_1_2_6"/>
<dbReference type="InterPro" id="IPR058625">
    <property type="entry name" value="MdtA-like_BSH"/>
</dbReference>
<dbReference type="GO" id="GO:1990281">
    <property type="term" value="C:efflux pump complex"/>
    <property type="evidence" value="ECO:0007669"/>
    <property type="project" value="TreeGrafter"/>
</dbReference>
<keyword evidence="3" id="KW-0472">Membrane</keyword>
<dbReference type="Gene3D" id="1.10.287.470">
    <property type="entry name" value="Helix hairpin bin"/>
    <property type="match status" value="1"/>
</dbReference>
<keyword evidence="3" id="KW-0812">Transmembrane</keyword>
<dbReference type="PANTHER" id="PTHR30469">
    <property type="entry name" value="MULTIDRUG RESISTANCE PROTEIN MDTA"/>
    <property type="match status" value="1"/>
</dbReference>
<feature type="domain" description="Multidrug resistance protein MdtA-like barrel-sandwich hybrid" evidence="4">
    <location>
        <begin position="78"/>
        <end position="196"/>
    </location>
</feature>
<dbReference type="EMBL" id="CP000302">
    <property type="protein sequence ID" value="ABE54870.1"/>
    <property type="molecule type" value="Genomic_DNA"/>
</dbReference>
<evidence type="ECO:0000313" key="7">
    <source>
        <dbReference type="Proteomes" id="UP000001982"/>
    </source>
</evidence>
<dbReference type="Gene3D" id="2.40.420.20">
    <property type="match status" value="1"/>
</dbReference>
<dbReference type="Gene3D" id="2.40.50.100">
    <property type="match status" value="1"/>
</dbReference>
<dbReference type="InterPro" id="IPR006143">
    <property type="entry name" value="RND_pump_MFP"/>
</dbReference>
<dbReference type="InterPro" id="IPR058626">
    <property type="entry name" value="MdtA-like_b-barrel"/>
</dbReference>
<dbReference type="SUPFAM" id="SSF111369">
    <property type="entry name" value="HlyD-like secretion proteins"/>
    <property type="match status" value="1"/>
</dbReference>
<comment type="subcellular location">
    <subcellularLocation>
        <location evidence="1">Cell membrane</location>
    </subcellularLocation>
</comment>
<proteinExistence type="inferred from homology"/>
<dbReference type="STRING" id="318161.Sden_1586"/>
<evidence type="ECO:0000256" key="2">
    <source>
        <dbReference type="ARBA" id="ARBA00009477"/>
    </source>
</evidence>
<dbReference type="Pfam" id="PF25917">
    <property type="entry name" value="BSH_RND"/>
    <property type="match status" value="1"/>
</dbReference>
<evidence type="ECO:0000259" key="4">
    <source>
        <dbReference type="Pfam" id="PF25917"/>
    </source>
</evidence>
<sequence>MSNTKTLRNWSLTFIAIASLGYGLYYFKSSEISAQASQAMPEYPEPVDVALALMLDYKDQVTVPAEVVAPDAIVLTNELAGTVRALNLKNGNLVTKGELLLQLDISEETASLNTAKAKTKLAATELKRTQSLQKRQLVAAEALDRAEAELAINLAEVDRIQAIIAKKTVYAPFDGVLGLHDLSVGEYLPANSQITSLVAAQTHLWIDVSLSQQQSQNLTNDEVELILTDKQASGQAVFAKIIAKNPLIDKQTRSVKYRALFKQSPDVNLIPGAFIEVNVKQGEAISMIRLPKQAILRQQAARYVYVLQPESEGLYRVQRRDIDLFQENGEYSYIKGGLTEGEQVVTAGAFKLYPNKLVNIRQVADNGSSANASSAKE</sequence>
<dbReference type="NCBIfam" id="TIGR01730">
    <property type="entry name" value="RND_mfp"/>
    <property type="match status" value="1"/>
</dbReference>
<evidence type="ECO:0000259" key="5">
    <source>
        <dbReference type="Pfam" id="PF25944"/>
    </source>
</evidence>
<protein>
    <submittedName>
        <fullName evidence="6">Secretion protein HlyD</fullName>
    </submittedName>
</protein>
<organism evidence="6 7">
    <name type="scientific">Shewanella denitrificans (strain OS217 / ATCC BAA-1090 / DSM 15013)</name>
    <dbReference type="NCBI Taxonomy" id="318161"/>
    <lineage>
        <taxon>Bacteria</taxon>
        <taxon>Pseudomonadati</taxon>
        <taxon>Pseudomonadota</taxon>
        <taxon>Gammaproteobacteria</taxon>
        <taxon>Alteromonadales</taxon>
        <taxon>Shewanellaceae</taxon>
        <taxon>Shewanella</taxon>
    </lineage>
</organism>
<dbReference type="OrthoDB" id="9806939at2"/>
<feature type="transmembrane region" description="Helical" evidence="3">
    <location>
        <begin position="7"/>
        <end position="27"/>
    </location>
</feature>
<reference evidence="6 7" key="1">
    <citation type="submission" date="2006-03" db="EMBL/GenBank/DDBJ databases">
        <title>Complete sequence of Shewanella denitrificans OS217.</title>
        <authorList>
            <consortium name="US DOE Joint Genome Institute"/>
            <person name="Copeland A."/>
            <person name="Lucas S."/>
            <person name="Lapidus A."/>
            <person name="Barry K."/>
            <person name="Detter J.C."/>
            <person name="Glavina del Rio T."/>
            <person name="Hammon N."/>
            <person name="Israni S."/>
            <person name="Dalin E."/>
            <person name="Tice H."/>
            <person name="Pitluck S."/>
            <person name="Brettin T."/>
            <person name="Bruce D."/>
            <person name="Han C."/>
            <person name="Tapia R."/>
            <person name="Gilna P."/>
            <person name="Kiss H."/>
            <person name="Schmutz J."/>
            <person name="Larimer F."/>
            <person name="Land M."/>
            <person name="Hauser L."/>
            <person name="Kyrpides N."/>
            <person name="Lykidis A."/>
            <person name="Richardson P."/>
        </authorList>
    </citation>
    <scope>NUCLEOTIDE SEQUENCE [LARGE SCALE GENOMIC DNA]</scope>
    <source>
        <strain evidence="7">OS217 / ATCC BAA-1090 / DSM 15013</strain>
    </source>
</reference>
<dbReference type="AlphaFoldDB" id="Q12NV6"/>
<dbReference type="Gene3D" id="2.40.30.170">
    <property type="match status" value="1"/>
</dbReference>
<dbReference type="Proteomes" id="UP000001982">
    <property type="component" value="Chromosome"/>
</dbReference>
<dbReference type="PANTHER" id="PTHR30469:SF11">
    <property type="entry name" value="BLL4320 PROTEIN"/>
    <property type="match status" value="1"/>
</dbReference>
<dbReference type="GO" id="GO:0015562">
    <property type="term" value="F:efflux transmembrane transporter activity"/>
    <property type="evidence" value="ECO:0007669"/>
    <property type="project" value="TreeGrafter"/>
</dbReference>
<dbReference type="Pfam" id="PF25944">
    <property type="entry name" value="Beta-barrel_RND"/>
    <property type="match status" value="1"/>
</dbReference>